<protein>
    <submittedName>
        <fullName evidence="2">Nucleoside-diphosphate-sugar epimerases</fullName>
    </submittedName>
</protein>
<dbReference type="InterPro" id="IPR001509">
    <property type="entry name" value="Epimerase_deHydtase"/>
</dbReference>
<dbReference type="EMBL" id="UOFV01000369">
    <property type="protein sequence ID" value="VAX03072.1"/>
    <property type="molecule type" value="Genomic_DNA"/>
</dbReference>
<organism evidence="2">
    <name type="scientific">hydrothermal vent metagenome</name>
    <dbReference type="NCBI Taxonomy" id="652676"/>
    <lineage>
        <taxon>unclassified sequences</taxon>
        <taxon>metagenomes</taxon>
        <taxon>ecological metagenomes</taxon>
    </lineage>
</organism>
<dbReference type="GO" id="GO:0005737">
    <property type="term" value="C:cytoplasm"/>
    <property type="evidence" value="ECO:0007669"/>
    <property type="project" value="TreeGrafter"/>
</dbReference>
<name>A0A3B1AH36_9ZZZZ</name>
<dbReference type="Gene3D" id="3.40.50.720">
    <property type="entry name" value="NAD(P)-binding Rossmann-like Domain"/>
    <property type="match status" value="1"/>
</dbReference>
<reference evidence="2" key="1">
    <citation type="submission" date="2018-06" db="EMBL/GenBank/DDBJ databases">
        <authorList>
            <person name="Zhirakovskaya E."/>
        </authorList>
    </citation>
    <scope>NUCLEOTIDE SEQUENCE</scope>
</reference>
<dbReference type="PANTHER" id="PTHR48079:SF6">
    <property type="entry name" value="NAD(P)-BINDING DOMAIN-CONTAINING PROTEIN-RELATED"/>
    <property type="match status" value="1"/>
</dbReference>
<dbReference type="SUPFAM" id="SSF51735">
    <property type="entry name" value="NAD(P)-binding Rossmann-fold domains"/>
    <property type="match status" value="1"/>
</dbReference>
<dbReference type="Pfam" id="PF01370">
    <property type="entry name" value="Epimerase"/>
    <property type="match status" value="1"/>
</dbReference>
<dbReference type="PANTHER" id="PTHR48079">
    <property type="entry name" value="PROTEIN YEEZ"/>
    <property type="match status" value="1"/>
</dbReference>
<dbReference type="InterPro" id="IPR036291">
    <property type="entry name" value="NAD(P)-bd_dom_sf"/>
</dbReference>
<evidence type="ECO:0000313" key="2">
    <source>
        <dbReference type="EMBL" id="VAX03072.1"/>
    </source>
</evidence>
<dbReference type="InterPro" id="IPR051783">
    <property type="entry name" value="NAD(P)-dependent_oxidoreduct"/>
</dbReference>
<dbReference type="CDD" id="cd05266">
    <property type="entry name" value="SDR_a4"/>
    <property type="match status" value="1"/>
</dbReference>
<evidence type="ECO:0000259" key="1">
    <source>
        <dbReference type="Pfam" id="PF01370"/>
    </source>
</evidence>
<accession>A0A3B1AH36</accession>
<dbReference type="GO" id="GO:0004029">
    <property type="term" value="F:aldehyde dehydrogenase (NAD+) activity"/>
    <property type="evidence" value="ECO:0007669"/>
    <property type="project" value="TreeGrafter"/>
</dbReference>
<sequence length="287" mass="31378">MKSVFIVGCGDIGKRIAGLCGEKNVAVRGLVRSVESTKHLQQAGIESVRVDLAQTDGLASLPTTAVTVFYLAPPPGEGESDPLIRRFLAAISTHALPEKLVLLSTTAVYGDCQGEWINETRPVNPQTARGRRRLDAEQAVQEWSRSTGVPVVILRVGGIYGSGRLPIERIEKGLPILHEAESPYTNRIHQDDLAQVCIAAAERGKPGEVYNVSDGQPGTMSRYFKDIAQAYHLPMPPEISLEEAQQVMSAGMLSYLNESRRLDNCKMVEELGVVLRYVNLEMGLVKK</sequence>
<gene>
    <name evidence="2" type="ORF">MNBD_GAMMA19-1570</name>
</gene>
<dbReference type="AlphaFoldDB" id="A0A3B1AH36"/>
<feature type="domain" description="NAD-dependent epimerase/dehydratase" evidence="1">
    <location>
        <begin position="6"/>
        <end position="212"/>
    </location>
</feature>
<proteinExistence type="predicted"/>